<comment type="caution">
    <text evidence="5">The sequence shown here is derived from an EMBL/GenBank/DDBJ whole genome shotgun (WGS) entry which is preliminary data.</text>
</comment>
<feature type="transmembrane region" description="Helical" evidence="4">
    <location>
        <begin position="97"/>
        <end position="118"/>
    </location>
</feature>
<feature type="region of interest" description="Disordered" evidence="3">
    <location>
        <begin position="16"/>
        <end position="92"/>
    </location>
</feature>
<dbReference type="GO" id="GO:0034553">
    <property type="term" value="P:mitochondrial respiratory chain complex II assembly"/>
    <property type="evidence" value="ECO:0007669"/>
    <property type="project" value="TreeGrafter"/>
</dbReference>
<dbReference type="Gramene" id="Psat07G0091900-T1">
    <property type="protein sequence ID" value="KAI5383741.1"/>
    <property type="gene ID" value="KIW84_070919"/>
</dbReference>
<dbReference type="GO" id="GO:0005739">
    <property type="term" value="C:mitochondrion"/>
    <property type="evidence" value="ECO:0007669"/>
    <property type="project" value="TreeGrafter"/>
</dbReference>
<sequence>MTTSFPRLLSTASNPTLLRTGSEHLTRSVSNSVTRLLSSSTQHHHNNTVRDQPQTPAPESLKQSEKEEEEEDDGDEIDLNKETGEVGGPKGPEPTSFNGSCGFGCFVRFSSCCILVLYCTVTPSFWPAAIWLALCHFHVVPFVQWLLLLLLVEFRRRRCRFRLASRYSNNFGLAWQVLVSCCNLLDCDGK</sequence>
<dbReference type="InterPro" id="IPR012875">
    <property type="entry name" value="SDHF4"/>
</dbReference>
<name>A0A9D4VHP8_PEA</name>
<evidence type="ECO:0000313" key="5">
    <source>
        <dbReference type="EMBL" id="KAI5383741.1"/>
    </source>
</evidence>
<proteinExistence type="inferred from homology"/>
<organism evidence="5 6">
    <name type="scientific">Pisum sativum</name>
    <name type="common">Garden pea</name>
    <name type="synonym">Lathyrus oleraceus</name>
    <dbReference type="NCBI Taxonomy" id="3888"/>
    <lineage>
        <taxon>Eukaryota</taxon>
        <taxon>Viridiplantae</taxon>
        <taxon>Streptophyta</taxon>
        <taxon>Embryophyta</taxon>
        <taxon>Tracheophyta</taxon>
        <taxon>Spermatophyta</taxon>
        <taxon>Magnoliopsida</taxon>
        <taxon>eudicotyledons</taxon>
        <taxon>Gunneridae</taxon>
        <taxon>Pentapetalae</taxon>
        <taxon>rosids</taxon>
        <taxon>fabids</taxon>
        <taxon>Fabales</taxon>
        <taxon>Fabaceae</taxon>
        <taxon>Papilionoideae</taxon>
        <taxon>50 kb inversion clade</taxon>
        <taxon>NPAAA clade</taxon>
        <taxon>Hologalegina</taxon>
        <taxon>IRL clade</taxon>
        <taxon>Fabeae</taxon>
        <taxon>Lathyrus</taxon>
    </lineage>
</organism>
<keyword evidence="4" id="KW-1133">Transmembrane helix</keyword>
<dbReference type="Pfam" id="PF07896">
    <property type="entry name" value="DUF1674"/>
    <property type="match status" value="1"/>
</dbReference>
<keyword evidence="6" id="KW-1185">Reference proteome</keyword>
<feature type="compositionally biased region" description="Acidic residues" evidence="3">
    <location>
        <begin position="66"/>
        <end position="77"/>
    </location>
</feature>
<dbReference type="AlphaFoldDB" id="A0A9D4VHP8"/>
<evidence type="ECO:0000256" key="1">
    <source>
        <dbReference type="ARBA" id="ARBA00005701"/>
    </source>
</evidence>
<feature type="compositionally biased region" description="Polar residues" evidence="3">
    <location>
        <begin position="27"/>
        <end position="41"/>
    </location>
</feature>
<dbReference type="PANTHER" id="PTHR28524:SF3">
    <property type="entry name" value="SUCCINATE DEHYDROGENASE ASSEMBLY FACTOR 4, MITOCHONDRIAL"/>
    <property type="match status" value="1"/>
</dbReference>
<reference evidence="5 6" key="1">
    <citation type="journal article" date="2022" name="Nat. Genet.">
        <title>Improved pea reference genome and pan-genome highlight genomic features and evolutionary characteristics.</title>
        <authorList>
            <person name="Yang T."/>
            <person name="Liu R."/>
            <person name="Luo Y."/>
            <person name="Hu S."/>
            <person name="Wang D."/>
            <person name="Wang C."/>
            <person name="Pandey M.K."/>
            <person name="Ge S."/>
            <person name="Xu Q."/>
            <person name="Li N."/>
            <person name="Li G."/>
            <person name="Huang Y."/>
            <person name="Saxena R.K."/>
            <person name="Ji Y."/>
            <person name="Li M."/>
            <person name="Yan X."/>
            <person name="He Y."/>
            <person name="Liu Y."/>
            <person name="Wang X."/>
            <person name="Xiang C."/>
            <person name="Varshney R.K."/>
            <person name="Ding H."/>
            <person name="Gao S."/>
            <person name="Zong X."/>
        </authorList>
    </citation>
    <scope>NUCLEOTIDE SEQUENCE [LARGE SCALE GENOMIC DNA]</scope>
    <source>
        <strain evidence="5 6">cv. Zhongwan 6</strain>
    </source>
</reference>
<keyword evidence="4" id="KW-0812">Transmembrane</keyword>
<dbReference type="Proteomes" id="UP001058974">
    <property type="component" value="Chromosome 7"/>
</dbReference>
<gene>
    <name evidence="5" type="ORF">KIW84_070919</name>
</gene>
<evidence type="ECO:0000313" key="6">
    <source>
        <dbReference type="Proteomes" id="UP001058974"/>
    </source>
</evidence>
<evidence type="ECO:0000256" key="3">
    <source>
        <dbReference type="SAM" id="MobiDB-lite"/>
    </source>
</evidence>
<feature type="transmembrane region" description="Helical" evidence="4">
    <location>
        <begin position="130"/>
        <end position="152"/>
    </location>
</feature>
<comment type="similarity">
    <text evidence="1">Belongs to the SDHAF4 family.</text>
</comment>
<evidence type="ECO:0000256" key="4">
    <source>
        <dbReference type="SAM" id="Phobius"/>
    </source>
</evidence>
<keyword evidence="4" id="KW-0472">Membrane</keyword>
<accession>A0A9D4VHP8</accession>
<evidence type="ECO:0000256" key="2">
    <source>
        <dbReference type="ARBA" id="ARBA00022170"/>
    </source>
</evidence>
<dbReference type="PANTHER" id="PTHR28524">
    <property type="entry name" value="SUCCINATE DEHYDROGENASE ASSEMBLY FACTOR 4, MITOCHONDRIAL"/>
    <property type="match status" value="1"/>
</dbReference>
<protein>
    <recommendedName>
        <fullName evidence="2">Succinate dehydrogenase assembly factor 4, mitochondrial</fullName>
    </recommendedName>
</protein>
<dbReference type="EMBL" id="JAMSHJ010000007">
    <property type="protein sequence ID" value="KAI5383741.1"/>
    <property type="molecule type" value="Genomic_DNA"/>
</dbReference>